<keyword evidence="4" id="KW-0378">Hydrolase</keyword>
<dbReference type="STRING" id="135208.A0A4Z0A3U1"/>
<dbReference type="SUPFAM" id="SSF52141">
    <property type="entry name" value="Uracil-DNA glycosylase-like"/>
    <property type="match status" value="1"/>
</dbReference>
<dbReference type="EMBL" id="SFCI01000262">
    <property type="protein sequence ID" value="TFY80997.1"/>
    <property type="molecule type" value="Genomic_DNA"/>
</dbReference>
<name>A0A4Z0A3U1_9AGAM</name>
<dbReference type="Pfam" id="PF17951">
    <property type="entry name" value="FAS_meander"/>
    <property type="match status" value="1"/>
</dbReference>
<dbReference type="InterPro" id="IPR002043">
    <property type="entry name" value="UDG_fam1"/>
</dbReference>
<evidence type="ECO:0000256" key="5">
    <source>
        <dbReference type="ARBA" id="ARBA00023204"/>
    </source>
</evidence>
<evidence type="ECO:0000313" key="10">
    <source>
        <dbReference type="Proteomes" id="UP000298061"/>
    </source>
</evidence>
<dbReference type="CDD" id="cd03447">
    <property type="entry name" value="FAS_MaoC"/>
    <property type="match status" value="1"/>
</dbReference>
<dbReference type="InterPro" id="IPR002539">
    <property type="entry name" value="MaoC-like_dom"/>
</dbReference>
<organism evidence="9 10">
    <name type="scientific">Hericium alpestre</name>
    <dbReference type="NCBI Taxonomy" id="135208"/>
    <lineage>
        <taxon>Eukaryota</taxon>
        <taxon>Fungi</taxon>
        <taxon>Dikarya</taxon>
        <taxon>Basidiomycota</taxon>
        <taxon>Agaricomycotina</taxon>
        <taxon>Agaricomycetes</taxon>
        <taxon>Russulales</taxon>
        <taxon>Hericiaceae</taxon>
        <taxon>Hericium</taxon>
    </lineage>
</organism>
<dbReference type="SMART" id="SM00986">
    <property type="entry name" value="UDG"/>
    <property type="match status" value="1"/>
</dbReference>
<keyword evidence="3" id="KW-0227">DNA damage</keyword>
<dbReference type="PANTHER" id="PTHR10982:SF21">
    <property type="entry name" value="FATTY ACID SYNTHASE SUBUNIT BETA"/>
    <property type="match status" value="1"/>
</dbReference>
<keyword evidence="10" id="KW-1185">Reference proteome</keyword>
<feature type="domain" description="Uracil-DNA glycosylase-like" evidence="8">
    <location>
        <begin position="532"/>
        <end position="952"/>
    </location>
</feature>
<dbReference type="Proteomes" id="UP000298061">
    <property type="component" value="Unassembled WGS sequence"/>
</dbReference>
<dbReference type="OrthoDB" id="3001637at2759"/>
<comment type="caution">
    <text evidence="9">The sequence shown here is derived from an EMBL/GenBank/DDBJ whole genome shotgun (WGS) entry which is preliminary data.</text>
</comment>
<dbReference type="Gene3D" id="3.10.129.10">
    <property type="entry name" value="Hotdog Thioesterase"/>
    <property type="match status" value="1"/>
</dbReference>
<evidence type="ECO:0000313" key="9">
    <source>
        <dbReference type="EMBL" id="TFY80997.1"/>
    </source>
</evidence>
<sequence length="1370" mass="151518">MRSIATNILNDAHQQFDWRNIQSYYNGALHDHSIAHPPPPPPLRQHHDNGDDDDALSIPFPVSTQSSYVYSFPDPVATALPIHSHLGVPTNQYAAYTPSDISSMFTMPMNDSILEHGDVVHTHVQPDEPEQQDLGSPESVRSFMPPHLSPSHSPADTRSLQDFPTTATLHFEPASQKQSLISTVFPPRTAEDHMLNFDAATHTFPKRAKASNQTEADPYAAAFLQDQIGDEKWRVFSARLYERRLGGTKARFRGKKAPDGPEPRGGGASAIEFLVKVEVVKEVLRVYVPLTDTCRTLVIWLVSLGLTWEVLVWPISLLQVAGFGLLVYGTFLFNNLVNPPKFLWPAVEGMPSLHPAEEVDSDETLTTPLLPEELEQELEETAELPSDLGQSGFDVVPPAITPLNIDSLVGPHDGVEAGETEAHCVDGCTLCRIFSDVVQRISTSKEEAQDGPDPVRPERERGRLSSSKPKPIKDAISALVSLEQDYMHASWYAALKDEFAKPYFCKLKQFLIAENKEHTIFPALQDIYNWSRLTPLDAVKIVIIGQDPYHNVNQAHGLAFSVLPPTKPPPSLKNIYKQIQTDIPAFRVPTHGDLTPLATRGVLFLNTTLSTLIRYLTHFLLNLTLTSCNVYGGDESKVPIIDYLGAKPGDISPVPGVQVTQRGHEVALSISSAVPDKAAWLQFLAGAELNWSHALFSSVDAVQGRSYVDNQLRRLFSPRKNQKVVLTLDAGGLVKVTLFGAACSPGAHKGQFKAVEVTYDAASRAIGVTIFEDRRDISVPLNLKFQYKPSQPYVPIFEVTDGRPQRPHQGLLLASMVRRQRGHAEARSGGIQDDAIRRHAGTHGLRYRHGLAGHYEDDLPFVHRCDLLKFVHLSNGFKIVPGSQPLRAGDVCKAEARITAVINSDAGKTVKAEGYVTVDGKPVIEVSSAFLYHGRFTDYENTFETVQEPDYLVELNNDAVVGVLQSKEWFEWDNETKPLQAGTGLIFRLKSEVTYKDKVNYRLVSVAGDVFVHDQLKRLVKVGSVEFERDDCQGNPVVAYLQRYGTPQGKPTPLANDGYMLTKSDAAMFSNEPYSKISGDFNPIHVNPYFADYAALPGTITHGMWSSAATRCYVETVVAQGHPERVHKYNVSFVGMILPGEELSVKIKHTCMQDENMVVKVETFNSRGAWHGHGPLQQLARCSRSLGRRRRALARVYGFSIVEIVKEVLALGKPSAAELLKRKGLTVAVAASVNFGRVKGSKAALSKAENEEAEQVAAMEKQVRDAEAFVHAFAKEAVDWAKSIARLTEGLKDWATAFGDVISLDVDGGSEAFDAFVNVVDRARLVEQWYLMSKNAQCDKSRIGRLFELRVDDQWGGAISFEHTEGKCET</sequence>
<feature type="region of interest" description="Disordered" evidence="7">
    <location>
        <begin position="125"/>
        <end position="160"/>
    </location>
</feature>
<proteinExistence type="inferred from homology"/>
<evidence type="ECO:0000256" key="6">
    <source>
        <dbReference type="PROSITE-ProRule" id="PRU10072"/>
    </source>
</evidence>
<dbReference type="Pfam" id="PF22235">
    <property type="entry name" value="FAS1_thioest_ins"/>
    <property type="match status" value="1"/>
</dbReference>
<dbReference type="SUPFAM" id="SSF54637">
    <property type="entry name" value="Thioesterase/thiol ester dehydrase-isomerase"/>
    <property type="match status" value="2"/>
</dbReference>
<keyword evidence="2" id="KW-0808">Transferase</keyword>
<dbReference type="CDD" id="cd10027">
    <property type="entry name" value="UDG-F1-like"/>
    <property type="match status" value="1"/>
</dbReference>
<dbReference type="Gene3D" id="3.40.470.10">
    <property type="entry name" value="Uracil-DNA glycosylase-like domain"/>
    <property type="match status" value="1"/>
</dbReference>
<comment type="similarity">
    <text evidence="1">Belongs to the uracil-DNA glycosylase (UDG) superfamily. UNG family.</text>
</comment>
<feature type="compositionally biased region" description="Basic and acidic residues" evidence="7">
    <location>
        <begin position="443"/>
        <end position="463"/>
    </location>
</feature>
<gene>
    <name evidence="9" type="ORF">EWM64_g3016</name>
</gene>
<evidence type="ECO:0000256" key="3">
    <source>
        <dbReference type="ARBA" id="ARBA00022763"/>
    </source>
</evidence>
<dbReference type="PANTHER" id="PTHR10982">
    <property type="entry name" value="MALONYL COA-ACYL CARRIER PROTEIN TRANSACYLASE"/>
    <property type="match status" value="1"/>
</dbReference>
<feature type="region of interest" description="Disordered" evidence="7">
    <location>
        <begin position="443"/>
        <end position="470"/>
    </location>
</feature>
<feature type="region of interest" description="Disordered" evidence="7">
    <location>
        <begin position="30"/>
        <end position="53"/>
    </location>
</feature>
<dbReference type="PROSITE" id="PS00130">
    <property type="entry name" value="U_DNA_GLYCOSYLASE"/>
    <property type="match status" value="1"/>
</dbReference>
<dbReference type="InterPro" id="IPR050830">
    <property type="entry name" value="Fungal_FAS"/>
</dbReference>
<feature type="compositionally biased region" description="Polar residues" evidence="7">
    <location>
        <begin position="150"/>
        <end position="160"/>
    </location>
</feature>
<dbReference type="Gene3D" id="2.40.128.700">
    <property type="match status" value="1"/>
</dbReference>
<dbReference type="GO" id="GO:0019171">
    <property type="term" value="F:(3R)-hydroxyacyl-[acyl-carrier-protein] dehydratase activity"/>
    <property type="evidence" value="ECO:0007669"/>
    <property type="project" value="InterPro"/>
</dbReference>
<dbReference type="InterPro" id="IPR029069">
    <property type="entry name" value="HotDog_dom_sf"/>
</dbReference>
<reference evidence="9 10" key="1">
    <citation type="submission" date="2019-02" db="EMBL/GenBank/DDBJ databases">
        <title>Genome sequencing of the rare red list fungi Hericium alpestre (H. flagellum).</title>
        <authorList>
            <person name="Buettner E."/>
            <person name="Kellner H."/>
        </authorList>
    </citation>
    <scope>NUCLEOTIDE SEQUENCE [LARGE SCALE GENOMIC DNA]</scope>
    <source>
        <strain evidence="9 10">DSM 108284</strain>
    </source>
</reference>
<dbReference type="GO" id="GO:0016740">
    <property type="term" value="F:transferase activity"/>
    <property type="evidence" value="ECO:0007669"/>
    <property type="project" value="UniProtKB-KW"/>
</dbReference>
<dbReference type="InterPro" id="IPR018085">
    <property type="entry name" value="Ura-DNA_Glyclase_AS"/>
</dbReference>
<dbReference type="SMART" id="SM00987">
    <property type="entry name" value="UreE_C"/>
    <property type="match status" value="1"/>
</dbReference>
<evidence type="ECO:0000256" key="2">
    <source>
        <dbReference type="ARBA" id="ARBA00022679"/>
    </source>
</evidence>
<dbReference type="GO" id="GO:0004844">
    <property type="term" value="F:uracil DNA N-glycosylase activity"/>
    <property type="evidence" value="ECO:0007669"/>
    <property type="project" value="InterPro"/>
</dbReference>
<feature type="active site" description="Proton acceptor" evidence="6">
    <location>
        <position position="547"/>
    </location>
</feature>
<evidence type="ECO:0000256" key="7">
    <source>
        <dbReference type="SAM" id="MobiDB-lite"/>
    </source>
</evidence>
<dbReference type="GO" id="GO:0006284">
    <property type="term" value="P:base-excision repair"/>
    <property type="evidence" value="ECO:0007669"/>
    <property type="project" value="InterPro"/>
</dbReference>
<evidence type="ECO:0000259" key="8">
    <source>
        <dbReference type="SMART" id="SM00986"/>
    </source>
</evidence>
<dbReference type="Gene3D" id="3.30.1120.100">
    <property type="match status" value="1"/>
</dbReference>
<dbReference type="InterPro" id="IPR005122">
    <property type="entry name" value="Uracil-DNA_glycosylase-like"/>
</dbReference>
<dbReference type="InterPro" id="IPR036895">
    <property type="entry name" value="Uracil-DNA_glycosylase-like_sf"/>
</dbReference>
<accession>A0A4Z0A3U1</accession>
<dbReference type="InterPro" id="IPR040883">
    <property type="entry name" value="FAS_meander"/>
</dbReference>
<protein>
    <recommendedName>
        <fullName evidence="8">Uracil-DNA glycosylase-like domain-containing protein</fullName>
    </recommendedName>
</protein>
<keyword evidence="5" id="KW-0234">DNA repair</keyword>
<evidence type="ECO:0000256" key="1">
    <source>
        <dbReference type="ARBA" id="ARBA00008184"/>
    </source>
</evidence>
<evidence type="ECO:0000256" key="4">
    <source>
        <dbReference type="ARBA" id="ARBA00022801"/>
    </source>
</evidence>
<dbReference type="Pfam" id="PF01575">
    <property type="entry name" value="MaoC_dehydratas"/>
    <property type="match status" value="1"/>
</dbReference>